<evidence type="ECO:0000313" key="1">
    <source>
        <dbReference type="EMBL" id="KII73187.1"/>
    </source>
</evidence>
<name>A0A0C2NGS7_THEKT</name>
<organism evidence="1 2">
    <name type="scientific">Thelohanellus kitauei</name>
    <name type="common">Myxosporean</name>
    <dbReference type="NCBI Taxonomy" id="669202"/>
    <lineage>
        <taxon>Eukaryota</taxon>
        <taxon>Metazoa</taxon>
        <taxon>Cnidaria</taxon>
        <taxon>Myxozoa</taxon>
        <taxon>Myxosporea</taxon>
        <taxon>Bivalvulida</taxon>
        <taxon>Platysporina</taxon>
        <taxon>Myxobolidae</taxon>
        <taxon>Thelohanellus</taxon>
    </lineage>
</organism>
<reference evidence="1 2" key="1">
    <citation type="journal article" date="2014" name="Genome Biol. Evol.">
        <title>The genome of the myxosporean Thelohanellus kitauei shows adaptations to nutrient acquisition within its fish host.</title>
        <authorList>
            <person name="Yang Y."/>
            <person name="Xiong J."/>
            <person name="Zhou Z."/>
            <person name="Huo F."/>
            <person name="Miao W."/>
            <person name="Ran C."/>
            <person name="Liu Y."/>
            <person name="Zhang J."/>
            <person name="Feng J."/>
            <person name="Wang M."/>
            <person name="Wang M."/>
            <person name="Wang L."/>
            <person name="Yao B."/>
        </authorList>
    </citation>
    <scope>NUCLEOTIDE SEQUENCE [LARGE SCALE GENOMIC DNA]</scope>
    <source>
        <strain evidence="1">Wuqing</strain>
    </source>
</reference>
<sequence>MKCFANTQVTEEQFISFKEKIVNRLKDQLKKQSELCQNILTKLFRKQGLTALDLLEKIEKLTFSEFEESFKNIDNFTRYSTLSREPTDNQLSLLNVYQFEDFSFSRAVEMSLINVFHLYNMSIY</sequence>
<protein>
    <submittedName>
        <fullName evidence="1">Uncharacterized protein</fullName>
    </submittedName>
</protein>
<dbReference type="InterPro" id="IPR011249">
    <property type="entry name" value="Metalloenz_LuxS/M16"/>
</dbReference>
<accession>A0A0C2NGS7</accession>
<dbReference type="GO" id="GO:0046872">
    <property type="term" value="F:metal ion binding"/>
    <property type="evidence" value="ECO:0007669"/>
    <property type="project" value="InterPro"/>
</dbReference>
<proteinExistence type="predicted"/>
<dbReference type="AlphaFoldDB" id="A0A0C2NGS7"/>
<keyword evidence="2" id="KW-1185">Reference proteome</keyword>
<dbReference type="SUPFAM" id="SSF63411">
    <property type="entry name" value="LuxS/MPP-like metallohydrolase"/>
    <property type="match status" value="1"/>
</dbReference>
<dbReference type="EMBL" id="JWZT01000939">
    <property type="protein sequence ID" value="KII73187.1"/>
    <property type="molecule type" value="Genomic_DNA"/>
</dbReference>
<gene>
    <name evidence="1" type="ORF">RF11_12519</name>
</gene>
<comment type="caution">
    <text evidence="1">The sequence shown here is derived from an EMBL/GenBank/DDBJ whole genome shotgun (WGS) entry which is preliminary data.</text>
</comment>
<evidence type="ECO:0000313" key="2">
    <source>
        <dbReference type="Proteomes" id="UP000031668"/>
    </source>
</evidence>
<dbReference type="Proteomes" id="UP000031668">
    <property type="component" value="Unassembled WGS sequence"/>
</dbReference>
<dbReference type="Gene3D" id="3.30.830.10">
    <property type="entry name" value="Metalloenzyme, LuxS/M16 peptidase-like"/>
    <property type="match status" value="1"/>
</dbReference>